<evidence type="ECO:0000256" key="2">
    <source>
        <dbReference type="ARBA" id="ARBA00022771"/>
    </source>
</evidence>
<evidence type="ECO:0000256" key="3">
    <source>
        <dbReference type="ARBA" id="ARBA00022833"/>
    </source>
</evidence>
<feature type="zinc finger region" description="UBR-type" evidence="4">
    <location>
        <begin position="46"/>
        <end position="121"/>
    </location>
</feature>
<feature type="domain" description="UBR-type" evidence="5">
    <location>
        <begin position="46"/>
        <end position="121"/>
    </location>
</feature>
<reference evidence="7" key="3">
    <citation type="submission" date="2015-05" db="UniProtKB">
        <authorList>
            <consortium name="EnsemblMetazoa"/>
        </authorList>
    </citation>
    <scope>IDENTIFICATION</scope>
</reference>
<keyword evidence="6" id="KW-0436">Ligase</keyword>
<dbReference type="InParanoid" id="R4FMC2"/>
<dbReference type="GO" id="GO:0005737">
    <property type="term" value="C:cytoplasm"/>
    <property type="evidence" value="ECO:0007669"/>
    <property type="project" value="TreeGrafter"/>
</dbReference>
<dbReference type="Proteomes" id="UP000015103">
    <property type="component" value="Unassembled WGS sequence"/>
</dbReference>
<dbReference type="InterPro" id="IPR011011">
    <property type="entry name" value="Znf_FYVE_PHD"/>
</dbReference>
<dbReference type="OMA" id="GAMVYNH"/>
<dbReference type="PANTHER" id="PTHR13513:SF9">
    <property type="entry name" value="E3 UBIQUITIN-PROTEIN LIGASE UBR7-RELATED"/>
    <property type="match status" value="1"/>
</dbReference>
<evidence type="ECO:0000256" key="1">
    <source>
        <dbReference type="ARBA" id="ARBA00022723"/>
    </source>
</evidence>
<evidence type="ECO:0000313" key="7">
    <source>
        <dbReference type="EnsemblMetazoa" id="RPRC009410-PA"/>
    </source>
</evidence>
<dbReference type="Pfam" id="PF02207">
    <property type="entry name" value="zf-UBR"/>
    <property type="match status" value="1"/>
</dbReference>
<name>R4FMC2_RHOPR</name>
<dbReference type="EnsemblMetazoa" id="RPRC009410-RA">
    <property type="protein sequence ID" value="RPRC009410-PA"/>
    <property type="gene ID" value="RPRC009410"/>
</dbReference>
<dbReference type="AlphaFoldDB" id="R4FMC2"/>
<evidence type="ECO:0000256" key="4">
    <source>
        <dbReference type="PROSITE-ProRule" id="PRU00508"/>
    </source>
</evidence>
<dbReference type="RefSeq" id="XP_073986024.1">
    <property type="nucleotide sequence ID" value="XM_074129923.1"/>
</dbReference>
<dbReference type="HOGENOM" id="CLU_025221_0_0_1"/>
<dbReference type="GO" id="GO:0016874">
    <property type="term" value="F:ligase activity"/>
    <property type="evidence" value="ECO:0007669"/>
    <property type="project" value="UniProtKB-KW"/>
</dbReference>
<dbReference type="GeneID" id="141455071"/>
<dbReference type="eggNOG" id="KOG2752">
    <property type="taxonomic scope" value="Eukaryota"/>
</dbReference>
<keyword evidence="3" id="KW-0862">Zinc</keyword>
<dbReference type="CDD" id="cd15542">
    <property type="entry name" value="PHD_UBR7"/>
    <property type="match status" value="1"/>
</dbReference>
<reference evidence="6" key="1">
    <citation type="submission" date="2013-04" db="EMBL/GenBank/DDBJ databases">
        <title>An insight into the transcriptome of the digestive tract of the blood sucking bug, Rhodnius prolixus.</title>
        <authorList>
            <person name="Ribeiro J.M.C."/>
            <person name="Genta F.A."/>
            <person name="Sorgine M.H.F."/>
            <person name="Paiva-Silva G.O."/>
            <person name="Majerowicz D."/>
            <person name="Medeiros M."/>
            <person name="Koerich L."/>
            <person name="Terra W.R."/>
            <person name="Ferreira C."/>
            <person name="Pimentel A.C."/>
            <person name="Bisch P.M."/>
            <person name="Diniz M.M.P."/>
            <person name="Nascimento R."/>
            <person name="Salmon D."/>
            <person name="Silber A.M."/>
            <person name="Alves M."/>
            <person name="Oliveira M.F."/>
            <person name="Gondim K.C."/>
            <person name="Silva Neto M.A.C."/>
            <person name="Atella G.C."/>
            <person name="Araujo H."/>
            <person name="Dias F.S."/>
            <person name="Polycarpo C.R."/>
            <person name="Fampa P."/>
            <person name="Melo A.C."/>
            <person name="Tanaka A.S."/>
            <person name="Balczun C."/>
            <person name="Oliveira J.H.M."/>
            <person name="Goncalves R."/>
            <person name="Lazoski C."/>
            <person name="Pereira M.A."/>
            <person name="Rivera-Pomar R."/>
            <person name="Diambra L."/>
            <person name="Schaub G.A."/>
            <person name="Garcia E.S."/>
            <person name="Azambuja P."/>
            <person name="Braz G.R.C."/>
            <person name="Oliveira P.L."/>
        </authorList>
    </citation>
    <scope>NUCLEOTIDE SEQUENCE</scope>
</reference>
<dbReference type="InterPro" id="IPR047506">
    <property type="entry name" value="UBR7-like_UBR-box"/>
</dbReference>
<keyword evidence="2" id="KW-0863">Zinc-finger</keyword>
<evidence type="ECO:0000313" key="6">
    <source>
        <dbReference type="EMBL" id="JAA76447.1"/>
    </source>
</evidence>
<dbReference type="FunCoup" id="R4FMC2">
    <property type="interactions" value="1921"/>
</dbReference>
<dbReference type="PROSITE" id="PS51157">
    <property type="entry name" value="ZF_UBR"/>
    <property type="match status" value="1"/>
</dbReference>
<dbReference type="GO" id="GO:0061630">
    <property type="term" value="F:ubiquitin protein ligase activity"/>
    <property type="evidence" value="ECO:0007669"/>
    <property type="project" value="InterPro"/>
</dbReference>
<evidence type="ECO:0000313" key="8">
    <source>
        <dbReference type="Proteomes" id="UP000015103"/>
    </source>
</evidence>
<dbReference type="InterPro" id="IPR040204">
    <property type="entry name" value="UBR7"/>
</dbReference>
<dbReference type="VEuPathDB" id="VectorBase:RPRC009410"/>
<dbReference type="InterPro" id="IPR013083">
    <property type="entry name" value="Znf_RING/FYVE/PHD"/>
</dbReference>
<sequence>MADSSSSTQNVDAGDDENTMTLVDFLEEEQQLESDADAVLGPSDDKNCTYNLGYVPRQALYACITCTSQDSPDFKPAGICLACSYDCHEGHELIELYTKRLFRCDCGNSLFKERKCNLAPEKSDLNEANVYNHNFKGVYCTCGRPYPDPEEELSDDMHQCIICEDWYHTKHLNSPVPPDQLYAEMICGDCTDRLSFLNHYLSHSVTNETQIVDVVGIDKNPETDTAKNDVNGEHQNVITCYLKSHEAQTRSLKSATFWPNDFRKLLCSCSDCKSLYNQLGVPWILDENDTVHAYEAKGKQGVEVGGLSRYEKGMKALSQLNRVQQVEAIQNYNELKENLSEYLSKFVENKKVVRKEDIYEFFSQMNARKRQRIGSTPPYMCH</sequence>
<accession>R4FMC2</accession>
<dbReference type="EMBL" id="ACPB03003619">
    <property type="status" value="NOT_ANNOTATED_CDS"/>
    <property type="molecule type" value="Genomic_DNA"/>
</dbReference>
<dbReference type="SMART" id="SM00396">
    <property type="entry name" value="ZnF_UBR1"/>
    <property type="match status" value="1"/>
</dbReference>
<proteinExistence type="evidence at transcript level"/>
<dbReference type="EMBL" id="GAHY01001063">
    <property type="protein sequence ID" value="JAA76447.1"/>
    <property type="molecule type" value="mRNA"/>
</dbReference>
<dbReference type="STRING" id="13249.R4FMC2"/>
<dbReference type="GO" id="GO:0008270">
    <property type="term" value="F:zinc ion binding"/>
    <property type="evidence" value="ECO:0007669"/>
    <property type="project" value="UniProtKB-KW"/>
</dbReference>
<dbReference type="InterPro" id="IPR003126">
    <property type="entry name" value="Znf_UBR"/>
</dbReference>
<keyword evidence="8" id="KW-1185">Reference proteome</keyword>
<dbReference type="Gene3D" id="3.30.40.10">
    <property type="entry name" value="Zinc/RING finger domain, C3HC4 (zinc finger)"/>
    <property type="match status" value="1"/>
</dbReference>
<protein>
    <submittedName>
        <fullName evidence="6 7">Putative ubiquitin protein ligase e3 component n-recognin 7 putative</fullName>
    </submittedName>
</protein>
<keyword evidence="1" id="KW-0479">Metal-binding</keyword>
<organism evidence="6">
    <name type="scientific">Rhodnius prolixus</name>
    <name type="common">Triatomid bug</name>
    <dbReference type="NCBI Taxonomy" id="13249"/>
    <lineage>
        <taxon>Eukaryota</taxon>
        <taxon>Metazoa</taxon>
        <taxon>Ecdysozoa</taxon>
        <taxon>Arthropoda</taxon>
        <taxon>Hexapoda</taxon>
        <taxon>Insecta</taxon>
        <taxon>Pterygota</taxon>
        <taxon>Neoptera</taxon>
        <taxon>Paraneoptera</taxon>
        <taxon>Hemiptera</taxon>
        <taxon>Heteroptera</taxon>
        <taxon>Panheteroptera</taxon>
        <taxon>Cimicomorpha</taxon>
        <taxon>Reduviidae</taxon>
        <taxon>Triatominae</taxon>
        <taxon>Rhodnius</taxon>
    </lineage>
</organism>
<dbReference type="CDD" id="cd19677">
    <property type="entry name" value="UBR-box_UBR7"/>
    <property type="match status" value="1"/>
</dbReference>
<reference evidence="8" key="2">
    <citation type="submission" date="2015-04" db="EMBL/GenBank/DDBJ databases">
        <authorList>
            <person name="Wilson R.K."/>
            <person name="Warren W."/>
            <person name="Dotson E."/>
            <person name="Oliveira P.L."/>
        </authorList>
    </citation>
    <scope>NUCLEOTIDE SEQUENCE</scope>
</reference>
<dbReference type="PANTHER" id="PTHR13513">
    <property type="entry name" value="E3 UBIQUITIN-PROTEIN LIGASE UBR7"/>
    <property type="match status" value="1"/>
</dbReference>
<dbReference type="SUPFAM" id="SSF57903">
    <property type="entry name" value="FYVE/PHD zinc finger"/>
    <property type="match status" value="1"/>
</dbReference>
<evidence type="ECO:0000259" key="5">
    <source>
        <dbReference type="PROSITE" id="PS51157"/>
    </source>
</evidence>